<dbReference type="EMBL" id="AAVO02000006">
    <property type="protein sequence ID" value="EDM87570.1"/>
    <property type="molecule type" value="Genomic_DNA"/>
</dbReference>
<name>A5ZRX3_9FIRM</name>
<comment type="caution">
    <text evidence="1">The sequence shown here is derived from an EMBL/GenBank/DDBJ whole genome shotgun (WGS) entry which is preliminary data.</text>
</comment>
<dbReference type="Proteomes" id="UP000006002">
    <property type="component" value="Unassembled WGS sequence"/>
</dbReference>
<dbReference type="RefSeq" id="WP_005422882.1">
    <property type="nucleotide sequence ID" value="NZ_DS264303.1"/>
</dbReference>
<gene>
    <name evidence="1" type="ORF">RUMOBE_01751</name>
</gene>
<accession>A5ZRX3</accession>
<reference evidence="1 2" key="1">
    <citation type="submission" date="2007-03" db="EMBL/GenBank/DDBJ databases">
        <authorList>
            <person name="Fulton L."/>
            <person name="Clifton S."/>
            <person name="Fulton B."/>
            <person name="Xu J."/>
            <person name="Minx P."/>
            <person name="Pepin K.H."/>
            <person name="Johnson M."/>
            <person name="Thiruvilangam P."/>
            <person name="Bhonagiri V."/>
            <person name="Nash W.E."/>
            <person name="Mardis E.R."/>
            <person name="Wilson R.K."/>
        </authorList>
    </citation>
    <scope>NUCLEOTIDE SEQUENCE [LARGE SCALE GENOMIC DNA]</scope>
    <source>
        <strain evidence="1 2">ATCC 29174</strain>
    </source>
</reference>
<sequence>MKRSDYAFPCGGCICNHCANNLYSEDKTAGEAKIFCDACEWCRWYDGDTKNPDKWKQECDEYIITEEQAKRNRKKFKIVK</sequence>
<reference evidence="1 2" key="2">
    <citation type="submission" date="2007-04" db="EMBL/GenBank/DDBJ databases">
        <title>Draft genome sequence of Ruminococcus obeum (ATCC 29174).</title>
        <authorList>
            <person name="Sudarsanam P."/>
            <person name="Ley R."/>
            <person name="Guruge J."/>
            <person name="Turnbaugh P.J."/>
            <person name="Mahowald M."/>
            <person name="Liep D."/>
            <person name="Gordon J."/>
        </authorList>
    </citation>
    <scope>NUCLEOTIDE SEQUENCE [LARGE SCALE GENOMIC DNA]</scope>
    <source>
        <strain evidence="1 2">ATCC 29174</strain>
    </source>
</reference>
<evidence type="ECO:0000313" key="2">
    <source>
        <dbReference type="Proteomes" id="UP000006002"/>
    </source>
</evidence>
<protein>
    <submittedName>
        <fullName evidence="1">Uncharacterized protein</fullName>
    </submittedName>
</protein>
<organism evidence="1 2">
    <name type="scientific">Blautia obeum ATCC 29174</name>
    <dbReference type="NCBI Taxonomy" id="411459"/>
    <lineage>
        <taxon>Bacteria</taxon>
        <taxon>Bacillati</taxon>
        <taxon>Bacillota</taxon>
        <taxon>Clostridia</taxon>
        <taxon>Lachnospirales</taxon>
        <taxon>Lachnospiraceae</taxon>
        <taxon>Blautia</taxon>
    </lineage>
</organism>
<dbReference type="eggNOG" id="ENOG5030F0N">
    <property type="taxonomic scope" value="Bacteria"/>
</dbReference>
<proteinExistence type="predicted"/>
<evidence type="ECO:0000313" key="1">
    <source>
        <dbReference type="EMBL" id="EDM87570.1"/>
    </source>
</evidence>
<dbReference type="HOGENOM" id="CLU_2582697_0_0_9"/>
<dbReference type="AlphaFoldDB" id="A5ZRX3"/>